<evidence type="ECO:0000259" key="3">
    <source>
        <dbReference type="Pfam" id="PF03629"/>
    </source>
</evidence>
<evidence type="ECO:0000256" key="2">
    <source>
        <dbReference type="SAM" id="SignalP"/>
    </source>
</evidence>
<evidence type="ECO:0000313" key="4">
    <source>
        <dbReference type="EMBL" id="MDT3401549.1"/>
    </source>
</evidence>
<dbReference type="PANTHER" id="PTHR31988:SF19">
    <property type="entry name" value="9-O-ACETYL-N-ACETYLNEURAMINIC ACID DEACETYLASE-RELATED"/>
    <property type="match status" value="1"/>
</dbReference>
<gene>
    <name evidence="4" type="ORF">QE417_000621</name>
</gene>
<protein>
    <recommendedName>
        <fullName evidence="3">Sialate O-acetylesterase domain-containing protein</fullName>
    </recommendedName>
</protein>
<keyword evidence="2" id="KW-0732">Signal</keyword>
<feature type="chain" id="PRO_5045607528" description="Sialate O-acetylesterase domain-containing protein" evidence="2">
    <location>
        <begin position="26"/>
        <end position="278"/>
    </location>
</feature>
<organism evidence="4 5">
    <name type="scientific">Mucilaginibacter terrae</name>
    <dbReference type="NCBI Taxonomy" id="1955052"/>
    <lineage>
        <taxon>Bacteria</taxon>
        <taxon>Pseudomonadati</taxon>
        <taxon>Bacteroidota</taxon>
        <taxon>Sphingobacteriia</taxon>
        <taxon>Sphingobacteriales</taxon>
        <taxon>Sphingobacteriaceae</taxon>
        <taxon>Mucilaginibacter</taxon>
    </lineage>
</organism>
<dbReference type="InterPro" id="IPR052940">
    <property type="entry name" value="Carb_Esterase_6"/>
</dbReference>
<dbReference type="PANTHER" id="PTHR31988">
    <property type="entry name" value="ESTERASE, PUTATIVE (DUF303)-RELATED"/>
    <property type="match status" value="1"/>
</dbReference>
<accession>A0ABU3GP35</accession>
<keyword evidence="1" id="KW-0378">Hydrolase</keyword>
<proteinExistence type="predicted"/>
<name>A0ABU3GP35_9SPHI</name>
<dbReference type="SUPFAM" id="SSF52266">
    <property type="entry name" value="SGNH hydrolase"/>
    <property type="match status" value="1"/>
</dbReference>
<keyword evidence="5" id="KW-1185">Reference proteome</keyword>
<feature type="domain" description="Sialate O-acetylesterase" evidence="3">
    <location>
        <begin position="46"/>
        <end position="270"/>
    </location>
</feature>
<dbReference type="InterPro" id="IPR005181">
    <property type="entry name" value="SASA"/>
</dbReference>
<dbReference type="InterPro" id="IPR036514">
    <property type="entry name" value="SGNH_hydro_sf"/>
</dbReference>
<comment type="caution">
    <text evidence="4">The sequence shown here is derived from an EMBL/GenBank/DDBJ whole genome shotgun (WGS) entry which is preliminary data.</text>
</comment>
<dbReference type="Pfam" id="PF03629">
    <property type="entry name" value="SASA"/>
    <property type="match status" value="1"/>
</dbReference>
<dbReference type="EMBL" id="JAVLVU010000001">
    <property type="protein sequence ID" value="MDT3401549.1"/>
    <property type="molecule type" value="Genomic_DNA"/>
</dbReference>
<evidence type="ECO:0000256" key="1">
    <source>
        <dbReference type="ARBA" id="ARBA00022801"/>
    </source>
</evidence>
<feature type="signal peptide" evidence="2">
    <location>
        <begin position="1"/>
        <end position="25"/>
    </location>
</feature>
<dbReference type="RefSeq" id="WP_311947436.1">
    <property type="nucleotide sequence ID" value="NZ_JAVLVU010000001.1"/>
</dbReference>
<evidence type="ECO:0000313" key="5">
    <source>
        <dbReference type="Proteomes" id="UP001258315"/>
    </source>
</evidence>
<sequence>MKINKGLCVWLLTLTCIFNRAQIFAQERTTIQNNGSEVKRNVNPRFEIYLLMGQSNMAGRGPITPEMKNEANDSVLVLTKQGDWVVAHHPLHYDKPGVAAAGPGLAFGIKMAEANPAIKIGLVPCAVGGTSIEKWLPGAYDEATKTHPYDDAVERIKTAMNYGIVKGVIWHQGEANSGAAKVNQYPEQLKELIARLRKLVGNSELPFIAGELGEFHPNHTIFNEQLNKLPQEAPFTAVVSAYGLTQKGDMLHFDGASADELGRRYADKMLEVQKTLIK</sequence>
<dbReference type="Proteomes" id="UP001258315">
    <property type="component" value="Unassembled WGS sequence"/>
</dbReference>
<reference evidence="5" key="1">
    <citation type="submission" date="2023-07" db="EMBL/GenBank/DDBJ databases">
        <title>Functional and genomic diversity of the sorghum phyllosphere microbiome.</title>
        <authorList>
            <person name="Shade A."/>
        </authorList>
    </citation>
    <scope>NUCLEOTIDE SEQUENCE [LARGE SCALE GENOMIC DNA]</scope>
    <source>
        <strain evidence="5">SORGH_AS_0422</strain>
    </source>
</reference>
<dbReference type="Gene3D" id="3.40.50.1110">
    <property type="entry name" value="SGNH hydrolase"/>
    <property type="match status" value="1"/>
</dbReference>